<dbReference type="RefSeq" id="XP_028145402.1">
    <property type="nucleotide sequence ID" value="XM_028289601.1"/>
</dbReference>
<name>A0A6P7G810_DIAVI</name>
<feature type="compositionally biased region" description="Basic and acidic residues" evidence="2">
    <location>
        <begin position="292"/>
        <end position="310"/>
    </location>
</feature>
<sequence length="1709" mass="194714">MPSQTERPMEGKEVMKEVLQNFMYYLHNQQYNAKEKPRVKTTDQPLTIKSSTLSSSSTVSSYMNYRKQVDNNLTEITTNISQMIIDTFKGIDSICSKVRECVSDFNSSRSKILLKANIEIEKNNDQNDHYTEDDEEEINESVLESIHEELEISTKEPNESTNSEPATPSDSGSAYVIESLAFITSNETVKEQEPDILKTNNSPKEEPKTCLPTFITVVGDGNVKTDKTSNPIPQSPNSKVRRKSRKNKRKTLMDNLKEALQLDVDNTDLNSLQTLIENVTQEIDMLCNQSADKSKKVENGIEKNASKNQEEDATSPTEAKAKTPLQIPEVYHRPGVTNIHKRLLNQLEANDSFAAFQKLMRRTKDRKDSSCRCPVSRINLPILSTTSSLSSHKTRCSTKILSRSSIKSIGKRIKEDESNKRKHKVRYTDSLWFNEKKTHKGERGQKKSGHHTKDRYKLGAPMARLSSRNKPTRKSATNVLQKAPKSQTACGCSVTVSNERPVINHNRMHLHIPRGNNRHRKLTHVDILDDLTNRDLLPLRAEYPRRDHLYVSDVDTFKDVHDSYLYKIMYGTKDKSVIHSVWNQLLHPTTDCDEWNKNKSRHDKDHEKLAKKMKVSNEQCRPKSNEQCRPKSNEQCRPKSNDKSTSVKSRRKKAIQALAPYLFDPQLDRRKMAQPLIVMQVHVFYDKDQTITMEYPGNINNYNSKLTPVRRPSPTVTLPLTPMKEIQVSRGKWTSAGGKRQPGKPKSPPSFYIQPIFNKTVATRHSARTTRKEKIEWSRKYDSLQKNENDTNDSKALFPSPNMNSKCNQHMDNKFMRNPLDANKMTKSPSQTKNFIYSIYRNNSQNNIQYQLKMGNTSERNISQLLTPSPKQPNNLEGREPTFGTHFNITTKMKRLNAKKNIKVSRSPTEKPNSPNGPSPVTRHKNMLVNLKGLKQKNDQIQNNIQKAIDVVESKMVDMFSNSGVFRNANALDDMQKEISSVLNSMKFTDGRSSKYRRVVQLSPVREQSPESQGSKRVFFDPPEREKPPGDSIEEQPLEILKTKPDSDRSKHENFVNEFNAISSDVFKKLEKILESNTLNETSRCDMDINRKRKNSSKRRADSLQSASDNTLSSDDNYHRHPKKYRPKENIKINMSKTVSSPVKIPSKERNTPGVLKRTDKNQIPVCYFNLSSSPHLLEKRKESCTHLASSSHLLKSKSSCLNIKRFESKSQLSEISVSETRVNEQQSQDSLEEKLSTVAKDKEPEEDEEHRINTNQNKPAETIVLADKLSDVKENLVAEEKNKAKEEATEENIVEQAKKNDVYDYLEDQVNKIICRVEDIYSQLDEMQSPPEETTPTAIPVFRDESPRAKAIPSEDYLTPFMQAVKNSRSKTKTTEPLPSPTLERRPSYYNVLTFLNTLSDIQIDKAIEVHKAILVNYAYSVSIATTVHIVNITYYASLSYSTVNTHCKEVLEKPGCLKKSKKEMSKVKPKKVSFLVMNQTSSFPVTKINIVNNKTEEVPQETQLNQGDHITNSENTKPVVVCEKLQTSDTSTELSTVTDSITEEELQVTQLSPTGTKSTQIQDLEKSSSSDAMVTATDKISEDSSDLSFMSVEAMPAIKVFYNEPYDIPTVFSNNGHLENCTKVCTRTSAQNETIQKIVIFREVGDVGKLLNSTNLEKLTKKSFMPSNQIVLKREVSNDGNTVLLKSFYAIVYLLVFTALNMEYKCH</sequence>
<feature type="coiled-coil region" evidence="1">
    <location>
        <begin position="924"/>
        <end position="951"/>
    </location>
</feature>
<feature type="region of interest" description="Disordered" evidence="2">
    <location>
        <begin position="1085"/>
        <end position="1133"/>
    </location>
</feature>
<feature type="region of interest" description="Disordered" evidence="2">
    <location>
        <begin position="593"/>
        <end position="651"/>
    </location>
</feature>
<feature type="region of interest" description="Disordered" evidence="2">
    <location>
        <begin position="1215"/>
        <end position="1254"/>
    </location>
</feature>
<feature type="region of interest" description="Disordered" evidence="2">
    <location>
        <begin position="1550"/>
        <end position="1577"/>
    </location>
</feature>
<feature type="coiled-coil region" evidence="1">
    <location>
        <begin position="1270"/>
        <end position="1299"/>
    </location>
</feature>
<reference evidence="5 6" key="1">
    <citation type="submission" date="2025-04" db="UniProtKB">
        <authorList>
            <consortium name="RefSeq"/>
        </authorList>
    </citation>
    <scope>IDENTIFICATION</scope>
    <source>
        <tissue evidence="5 6">Whole insect</tissue>
    </source>
</reference>
<evidence type="ECO:0000313" key="8">
    <source>
        <dbReference type="RefSeq" id="XP_028145402.1"/>
    </source>
</evidence>
<feature type="region of interest" description="Disordered" evidence="2">
    <location>
        <begin position="729"/>
        <end position="752"/>
    </location>
</feature>
<protein>
    <submittedName>
        <fullName evidence="5 6">Uncharacterized protein LOC114338755 isoform X1</fullName>
    </submittedName>
</protein>
<gene>
    <name evidence="5 6 7 8" type="primary">LOC114338755</name>
</gene>
<feature type="compositionally biased region" description="Basic and acidic residues" evidence="2">
    <location>
        <begin position="1232"/>
        <end position="1244"/>
    </location>
</feature>
<organism evidence="5">
    <name type="scientific">Diabrotica virgifera virgifera</name>
    <name type="common">western corn rootworm</name>
    <dbReference type="NCBI Taxonomy" id="50390"/>
    <lineage>
        <taxon>Eukaryota</taxon>
        <taxon>Metazoa</taxon>
        <taxon>Ecdysozoa</taxon>
        <taxon>Arthropoda</taxon>
        <taxon>Hexapoda</taxon>
        <taxon>Insecta</taxon>
        <taxon>Pterygota</taxon>
        <taxon>Neoptera</taxon>
        <taxon>Endopterygota</taxon>
        <taxon>Coleoptera</taxon>
        <taxon>Polyphaga</taxon>
        <taxon>Cucujiformia</taxon>
        <taxon>Chrysomeloidea</taxon>
        <taxon>Chrysomelidae</taxon>
        <taxon>Galerucinae</taxon>
        <taxon>Diabroticina</taxon>
        <taxon>Diabroticites</taxon>
        <taxon>Diabrotica</taxon>
    </lineage>
</organism>
<feature type="compositionally biased region" description="Polar residues" evidence="2">
    <location>
        <begin position="159"/>
        <end position="172"/>
    </location>
</feature>
<evidence type="ECO:0000313" key="7">
    <source>
        <dbReference type="RefSeq" id="XP_028145339.1"/>
    </source>
</evidence>
<feature type="region of interest" description="Disordered" evidence="2">
    <location>
        <begin position="900"/>
        <end position="924"/>
    </location>
</feature>
<evidence type="ECO:0000313" key="4">
    <source>
        <dbReference type="Proteomes" id="UP001652700"/>
    </source>
</evidence>
<evidence type="ECO:0000313" key="3">
    <source>
        <dbReference type="EnsemblMetazoa" id="XP_028145199.1"/>
    </source>
</evidence>
<feature type="region of interest" description="Disordered" evidence="2">
    <location>
        <begin position="150"/>
        <end position="173"/>
    </location>
</feature>
<feature type="compositionally biased region" description="Polar residues" evidence="2">
    <location>
        <begin position="904"/>
        <end position="916"/>
    </location>
</feature>
<feature type="compositionally biased region" description="Basic and acidic residues" evidence="2">
    <location>
        <begin position="1018"/>
        <end position="1029"/>
    </location>
</feature>
<keyword evidence="4" id="KW-1185">Reference proteome</keyword>
<evidence type="ECO:0000313" key="6">
    <source>
        <dbReference type="RefSeq" id="XP_028145273.1"/>
    </source>
</evidence>
<dbReference type="GeneID" id="114338755"/>
<dbReference type="OrthoDB" id="6784899at2759"/>
<dbReference type="KEGG" id="dvv:114338755"/>
<reference evidence="3" key="2">
    <citation type="submission" date="2025-05" db="UniProtKB">
        <authorList>
            <consortium name="EnsemblMetazoa"/>
        </authorList>
    </citation>
    <scope>IDENTIFICATION</scope>
</reference>
<dbReference type="RefSeq" id="XP_028145273.1">
    <property type="nucleotide sequence ID" value="XM_028289472.1"/>
</dbReference>
<feature type="compositionally biased region" description="Basic and acidic residues" evidence="2">
    <location>
        <begin position="594"/>
        <end position="610"/>
    </location>
</feature>
<evidence type="ECO:0000313" key="5">
    <source>
        <dbReference type="RefSeq" id="XP_028145199.1"/>
    </source>
</evidence>
<evidence type="ECO:0000256" key="1">
    <source>
        <dbReference type="SAM" id="Coils"/>
    </source>
</evidence>
<dbReference type="Proteomes" id="UP001652700">
    <property type="component" value="Unplaced"/>
</dbReference>
<feature type="compositionally biased region" description="Polar residues" evidence="2">
    <location>
        <begin position="1103"/>
        <end position="1115"/>
    </location>
</feature>
<feature type="compositionally biased region" description="Polar residues" evidence="2">
    <location>
        <begin position="1550"/>
        <end position="1564"/>
    </location>
</feature>
<keyword evidence="1" id="KW-0175">Coiled coil</keyword>
<feature type="compositionally biased region" description="Polar residues" evidence="2">
    <location>
        <begin position="1215"/>
        <end position="1230"/>
    </location>
</feature>
<dbReference type="EnsemblMetazoa" id="XM_028289398.2">
    <property type="protein sequence ID" value="XP_028145199.1"/>
    <property type="gene ID" value="LOC114338755"/>
</dbReference>
<feature type="region of interest" description="Disordered" evidence="2">
    <location>
        <begin position="1003"/>
        <end position="1051"/>
    </location>
</feature>
<dbReference type="EnsemblMetazoa" id="XM_028289472.2">
    <property type="protein sequence ID" value="XP_028145273.1"/>
    <property type="gene ID" value="LOC114338755"/>
</dbReference>
<feature type="compositionally biased region" description="Basic and acidic residues" evidence="2">
    <location>
        <begin position="1041"/>
        <end position="1051"/>
    </location>
</feature>
<feature type="compositionally biased region" description="Basic residues" evidence="2">
    <location>
        <begin position="239"/>
        <end position="248"/>
    </location>
</feature>
<dbReference type="RefSeq" id="XP_028145199.1">
    <property type="nucleotide sequence ID" value="XM_028289398.1"/>
</dbReference>
<feature type="region of interest" description="Disordered" evidence="2">
    <location>
        <begin position="292"/>
        <end position="321"/>
    </location>
</feature>
<feature type="region of interest" description="Disordered" evidence="2">
    <location>
        <begin position="188"/>
        <end position="208"/>
    </location>
</feature>
<accession>A0A6P7G810</accession>
<evidence type="ECO:0000256" key="2">
    <source>
        <dbReference type="SAM" id="MobiDB-lite"/>
    </source>
</evidence>
<dbReference type="EnsemblMetazoa" id="XM_028289538.2">
    <property type="protein sequence ID" value="XP_028145339.1"/>
    <property type="gene ID" value="LOC114338755"/>
</dbReference>
<feature type="region of interest" description="Disordered" evidence="2">
    <location>
        <begin position="221"/>
        <end position="248"/>
    </location>
</feature>
<dbReference type="RefSeq" id="XP_028145339.1">
    <property type="nucleotide sequence ID" value="XM_028289538.1"/>
</dbReference>
<feature type="compositionally biased region" description="Basic and acidic residues" evidence="2">
    <location>
        <begin position="620"/>
        <end position="642"/>
    </location>
</feature>
<proteinExistence type="predicted"/>